<dbReference type="EMBL" id="MHNF01000053">
    <property type="protein sequence ID" value="OGZ39565.1"/>
    <property type="molecule type" value="Genomic_DNA"/>
</dbReference>
<dbReference type="InterPro" id="IPR015946">
    <property type="entry name" value="KH_dom-like_a/b"/>
</dbReference>
<evidence type="ECO:0000256" key="1">
    <source>
        <dbReference type="ARBA" id="ARBA00022517"/>
    </source>
</evidence>
<dbReference type="SUPFAM" id="SSF89919">
    <property type="entry name" value="Ribosome-binding factor A, RbfA"/>
    <property type="match status" value="1"/>
</dbReference>
<organism evidence="2 3">
    <name type="scientific">Candidatus Portnoybacteria bacterium RIFCSPLOWO2_02_FULL_39_11</name>
    <dbReference type="NCBI Taxonomy" id="1802001"/>
    <lineage>
        <taxon>Bacteria</taxon>
        <taxon>Candidatus Portnoyibacteriota</taxon>
    </lineage>
</organism>
<comment type="caution">
    <text evidence="2">The sequence shown here is derived from an EMBL/GenBank/DDBJ whole genome shotgun (WGS) entry which is preliminary data.</text>
</comment>
<evidence type="ECO:0008006" key="4">
    <source>
        <dbReference type="Google" id="ProtNLM"/>
    </source>
</evidence>
<dbReference type="Pfam" id="PF02033">
    <property type="entry name" value="RBFA"/>
    <property type="match status" value="1"/>
</dbReference>
<dbReference type="GO" id="GO:0006364">
    <property type="term" value="P:rRNA processing"/>
    <property type="evidence" value="ECO:0007669"/>
    <property type="project" value="InterPro"/>
</dbReference>
<gene>
    <name evidence="2" type="ORF">A3B04_02160</name>
</gene>
<dbReference type="AlphaFoldDB" id="A0A1G2FNB0"/>
<dbReference type="InterPro" id="IPR000238">
    <property type="entry name" value="RbfA"/>
</dbReference>
<protein>
    <recommendedName>
        <fullName evidence="4">Ribosome-binding factor A</fullName>
    </recommendedName>
</protein>
<sequence length="109" mass="12782">MSHKIAKINELIKQEFGQILLREEEFGQGVLATILEVRTSPDQLNATIVFSVWPDDKGREVLKKLNARIWQLQQFLNKRLKIHPVPKMRFVINTDEAESQKIEKIIKKF</sequence>
<accession>A0A1G2FNB0</accession>
<name>A0A1G2FNB0_9BACT</name>
<dbReference type="Gene3D" id="3.30.300.20">
    <property type="match status" value="1"/>
</dbReference>
<proteinExistence type="predicted"/>
<evidence type="ECO:0000313" key="2">
    <source>
        <dbReference type="EMBL" id="OGZ39565.1"/>
    </source>
</evidence>
<dbReference type="Proteomes" id="UP000177126">
    <property type="component" value="Unassembled WGS sequence"/>
</dbReference>
<reference evidence="2 3" key="1">
    <citation type="journal article" date="2016" name="Nat. Commun.">
        <title>Thousands of microbial genomes shed light on interconnected biogeochemical processes in an aquifer system.</title>
        <authorList>
            <person name="Anantharaman K."/>
            <person name="Brown C.T."/>
            <person name="Hug L.A."/>
            <person name="Sharon I."/>
            <person name="Castelle C.J."/>
            <person name="Probst A.J."/>
            <person name="Thomas B.C."/>
            <person name="Singh A."/>
            <person name="Wilkins M.J."/>
            <person name="Karaoz U."/>
            <person name="Brodie E.L."/>
            <person name="Williams K.H."/>
            <person name="Hubbard S.S."/>
            <person name="Banfield J.F."/>
        </authorList>
    </citation>
    <scope>NUCLEOTIDE SEQUENCE [LARGE SCALE GENOMIC DNA]</scope>
</reference>
<keyword evidence="1" id="KW-0690">Ribosome biogenesis</keyword>
<evidence type="ECO:0000313" key="3">
    <source>
        <dbReference type="Proteomes" id="UP000177126"/>
    </source>
</evidence>
<dbReference type="InterPro" id="IPR023799">
    <property type="entry name" value="RbfA_dom_sf"/>
</dbReference>